<evidence type="ECO:0000313" key="10">
    <source>
        <dbReference type="Proteomes" id="UP000295146"/>
    </source>
</evidence>
<keyword evidence="2" id="KW-0805">Transcription regulation</keyword>
<dbReference type="Gene3D" id="1.10.1740.10">
    <property type="match status" value="1"/>
</dbReference>
<dbReference type="Gene3D" id="1.25.40.10">
    <property type="entry name" value="Tetratricopeptide repeat domain"/>
    <property type="match status" value="1"/>
</dbReference>
<evidence type="ECO:0000256" key="1">
    <source>
        <dbReference type="ARBA" id="ARBA00010641"/>
    </source>
</evidence>
<dbReference type="InterPro" id="IPR007627">
    <property type="entry name" value="RNA_pol_sigma70_r2"/>
</dbReference>
<evidence type="ECO:0000256" key="2">
    <source>
        <dbReference type="ARBA" id="ARBA00023015"/>
    </source>
</evidence>
<evidence type="ECO:0000259" key="8">
    <source>
        <dbReference type="Pfam" id="PF20239"/>
    </source>
</evidence>
<dbReference type="InterPro" id="IPR013325">
    <property type="entry name" value="RNA_pol_sigma_r2"/>
</dbReference>
<evidence type="ECO:0000259" key="6">
    <source>
        <dbReference type="Pfam" id="PF04542"/>
    </source>
</evidence>
<dbReference type="InterPro" id="IPR036388">
    <property type="entry name" value="WH-like_DNA-bd_sf"/>
</dbReference>
<dbReference type="Pfam" id="PF08281">
    <property type="entry name" value="Sigma70_r4_2"/>
    <property type="match status" value="1"/>
</dbReference>
<dbReference type="AlphaFoldDB" id="A0A4R8BLK8"/>
<proteinExistence type="inferred from homology"/>
<feature type="compositionally biased region" description="Low complexity" evidence="5">
    <location>
        <begin position="426"/>
        <end position="447"/>
    </location>
</feature>
<evidence type="ECO:0000259" key="7">
    <source>
        <dbReference type="Pfam" id="PF08281"/>
    </source>
</evidence>
<feature type="domain" description="RNA polymerase sigma factor 70 region 4 type 2" evidence="7">
    <location>
        <begin position="130"/>
        <end position="181"/>
    </location>
</feature>
<dbReference type="RefSeq" id="WP_134111389.1">
    <property type="nucleotide sequence ID" value="NZ_SODP01000005.1"/>
</dbReference>
<dbReference type="InterPro" id="IPR013324">
    <property type="entry name" value="RNA_pol_sigma_r3/r4-like"/>
</dbReference>
<dbReference type="SUPFAM" id="SSF88946">
    <property type="entry name" value="Sigma2 domain of RNA polymerase sigma factors"/>
    <property type="match status" value="1"/>
</dbReference>
<dbReference type="OrthoDB" id="9780299at2"/>
<feature type="region of interest" description="Disordered" evidence="5">
    <location>
        <begin position="410"/>
        <end position="447"/>
    </location>
</feature>
<evidence type="ECO:0000256" key="5">
    <source>
        <dbReference type="SAM" id="MobiDB-lite"/>
    </source>
</evidence>
<name>A0A4R8BLK8_9ACTN</name>
<dbReference type="InterPro" id="IPR014284">
    <property type="entry name" value="RNA_pol_sigma-70_dom"/>
</dbReference>
<dbReference type="GO" id="GO:0006352">
    <property type="term" value="P:DNA-templated transcription initiation"/>
    <property type="evidence" value="ECO:0007669"/>
    <property type="project" value="InterPro"/>
</dbReference>
<feature type="domain" description="RNA polymerase sigma-70 region 2" evidence="6">
    <location>
        <begin position="24"/>
        <end position="84"/>
    </location>
</feature>
<dbReference type="Pfam" id="PF04542">
    <property type="entry name" value="Sigma70_r2"/>
    <property type="match status" value="1"/>
</dbReference>
<dbReference type="SUPFAM" id="SSF88659">
    <property type="entry name" value="Sigma3 and sigma4 domains of RNA polymerase sigma factors"/>
    <property type="match status" value="1"/>
</dbReference>
<dbReference type="PANTHER" id="PTHR47756">
    <property type="entry name" value="BLL6612 PROTEIN-RELATED"/>
    <property type="match status" value="1"/>
</dbReference>
<dbReference type="PANTHER" id="PTHR47756:SF2">
    <property type="entry name" value="BLL6612 PROTEIN"/>
    <property type="match status" value="1"/>
</dbReference>
<dbReference type="EMBL" id="SODP01000005">
    <property type="protein sequence ID" value="TDW54607.1"/>
    <property type="molecule type" value="Genomic_DNA"/>
</dbReference>
<comment type="caution">
    <text evidence="9">The sequence shown here is derived from an EMBL/GenBank/DDBJ whole genome shotgun (WGS) entry which is preliminary data.</text>
</comment>
<dbReference type="Gene3D" id="1.10.10.10">
    <property type="entry name" value="Winged helix-like DNA-binding domain superfamily/Winged helix DNA-binding domain"/>
    <property type="match status" value="1"/>
</dbReference>
<evidence type="ECO:0000313" key="9">
    <source>
        <dbReference type="EMBL" id="TDW54607.1"/>
    </source>
</evidence>
<dbReference type="Proteomes" id="UP000295146">
    <property type="component" value="Unassembled WGS sequence"/>
</dbReference>
<dbReference type="SUPFAM" id="SSF48452">
    <property type="entry name" value="TPR-like"/>
    <property type="match status" value="1"/>
</dbReference>
<comment type="similarity">
    <text evidence="1">Belongs to the sigma-70 factor family. ECF subfamily.</text>
</comment>
<keyword evidence="10" id="KW-1185">Reference proteome</keyword>
<dbReference type="Pfam" id="PF20239">
    <property type="entry name" value="DUF6596"/>
    <property type="match status" value="1"/>
</dbReference>
<dbReference type="InterPro" id="IPR011990">
    <property type="entry name" value="TPR-like_helical_dom_sf"/>
</dbReference>
<gene>
    <name evidence="9" type="ORF">EV653_7926</name>
</gene>
<keyword evidence="4" id="KW-0804">Transcription</keyword>
<feature type="domain" description="DUF6596" evidence="8">
    <location>
        <begin position="199"/>
        <end position="299"/>
    </location>
</feature>
<dbReference type="InterPro" id="IPR013249">
    <property type="entry name" value="RNA_pol_sigma70_r4_t2"/>
</dbReference>
<accession>A0A4R8BLK8</accession>
<reference evidence="9 10" key="1">
    <citation type="submission" date="2019-03" db="EMBL/GenBank/DDBJ databases">
        <title>Genomic Encyclopedia of Type Strains, Phase III (KMG-III): the genomes of soil and plant-associated and newly described type strains.</title>
        <authorList>
            <person name="Whitman W."/>
        </authorList>
    </citation>
    <scope>NUCLEOTIDE SEQUENCE [LARGE SCALE GENOMIC DNA]</scope>
    <source>
        <strain evidence="9 10">VKM Ac-2573</strain>
    </source>
</reference>
<dbReference type="GO" id="GO:0003677">
    <property type="term" value="F:DNA binding"/>
    <property type="evidence" value="ECO:0007669"/>
    <property type="project" value="InterPro"/>
</dbReference>
<dbReference type="InterPro" id="IPR046531">
    <property type="entry name" value="DUF6596"/>
</dbReference>
<dbReference type="NCBIfam" id="TIGR02937">
    <property type="entry name" value="sigma70-ECF"/>
    <property type="match status" value="1"/>
</dbReference>
<keyword evidence="3" id="KW-0731">Sigma factor</keyword>
<evidence type="ECO:0000256" key="4">
    <source>
        <dbReference type="ARBA" id="ARBA00023163"/>
    </source>
</evidence>
<evidence type="ECO:0000256" key="3">
    <source>
        <dbReference type="ARBA" id="ARBA00023082"/>
    </source>
</evidence>
<organism evidence="9 10">
    <name type="scientific">Kribbella pratensis</name>
    <dbReference type="NCBI Taxonomy" id="2512112"/>
    <lineage>
        <taxon>Bacteria</taxon>
        <taxon>Bacillati</taxon>
        <taxon>Actinomycetota</taxon>
        <taxon>Actinomycetes</taxon>
        <taxon>Propionibacteriales</taxon>
        <taxon>Kribbellaceae</taxon>
        <taxon>Kribbella</taxon>
    </lineage>
</organism>
<sequence>MSQRATLNERYVAVADTIRIEGTRILATLIRTVGDVQLAEDAVQEAALAALGAWPVTGVPPEPRAWLTVTARRKAIDIIRRERARAGKERAGAELQDLTRRHPDGSLEALDPDGALDPDEVVQDDLLRLIFTCCHPSLSPPTRVALALRTLCGLSPAQIAAVLLTTEVATTKRLVRARQKIAAARIPYRVPAEDELPDRLPAVCAVIHSLYTAGHAPSEGEAAYDVDVCAEAIRLAELLHTLLPDQPTPTAVLSLLLLTEARRPARVDDAGDVVTLDLQDRSRWDQSLITRGVALLNESLERSNRQADAYQLQAAIAAEHARVPSYTATDWREIVRLYDLLLEVSPSPAAELARVVAIAETGQVDAALKLLDGIPQSSRRHAIRGELLARQSRYSEAVDELDEALATAAAAHPERAHRARRRDRFQQLAAEQPAPARPARQPRAAGD</sequence>
<protein>
    <submittedName>
        <fullName evidence="9">RNA polymerase sigma-70 factor (ECF subfamily)</fullName>
    </submittedName>
</protein>
<dbReference type="GO" id="GO:0016987">
    <property type="term" value="F:sigma factor activity"/>
    <property type="evidence" value="ECO:0007669"/>
    <property type="project" value="UniProtKB-KW"/>
</dbReference>